<comment type="similarity">
    <text evidence="5 6">Belongs to the FtsA/MreB family.</text>
</comment>
<dbReference type="HAMAP" id="MF_02207">
    <property type="entry name" value="MreB"/>
    <property type="match status" value="1"/>
</dbReference>
<dbReference type="PANTHER" id="PTHR42749:SF1">
    <property type="entry name" value="CELL SHAPE-DETERMINING PROTEIN MREB"/>
    <property type="match status" value="1"/>
</dbReference>
<keyword evidence="4 6" id="KW-0133">Cell shape</keyword>
<reference evidence="8" key="1">
    <citation type="submission" date="2023-12" db="EMBL/GenBank/DDBJ databases">
        <title>Novel isolates from deep terrestrial aquifers shed light on the physiology and ecology of the class Limnochordia.</title>
        <authorList>
            <person name="Karnachuk O.V."/>
            <person name="Lukina A.P."/>
            <person name="Avakyan M.R."/>
            <person name="Kadnikov V."/>
            <person name="Begmatov S."/>
            <person name="Beletsky A.V."/>
            <person name="Mardanov A.V."/>
            <person name="Ravin N.V."/>
        </authorList>
    </citation>
    <scope>NUCLEOTIDE SEQUENCE [LARGE SCALE GENOMIC DNA]</scope>
    <source>
        <strain evidence="8">LN</strain>
    </source>
</reference>
<dbReference type="PANTHER" id="PTHR42749">
    <property type="entry name" value="CELL SHAPE-DETERMINING PROTEIN MREB"/>
    <property type="match status" value="1"/>
</dbReference>
<keyword evidence="8" id="KW-1185">Reference proteome</keyword>
<dbReference type="InterPro" id="IPR043129">
    <property type="entry name" value="ATPase_NBD"/>
</dbReference>
<dbReference type="EMBL" id="CP141614">
    <property type="protein sequence ID" value="WRP14839.1"/>
    <property type="molecule type" value="Genomic_DNA"/>
</dbReference>
<evidence type="ECO:0000256" key="6">
    <source>
        <dbReference type="HAMAP-Rule" id="MF_02207"/>
    </source>
</evidence>
<evidence type="ECO:0000256" key="2">
    <source>
        <dbReference type="ARBA" id="ARBA00022741"/>
    </source>
</evidence>
<dbReference type="Pfam" id="PF06723">
    <property type="entry name" value="MreB_Mbl"/>
    <property type="match status" value="1"/>
</dbReference>
<feature type="binding site" evidence="6">
    <location>
        <begin position="204"/>
        <end position="207"/>
    </location>
    <ligand>
        <name>ATP</name>
        <dbReference type="ChEBI" id="CHEBI:30616"/>
    </ligand>
</feature>
<evidence type="ECO:0000313" key="8">
    <source>
        <dbReference type="Proteomes" id="UP001333102"/>
    </source>
</evidence>
<dbReference type="NCBIfam" id="NF010539">
    <property type="entry name" value="PRK13927.1"/>
    <property type="match status" value="1"/>
</dbReference>
<keyword evidence="3 6" id="KW-0067">ATP-binding</keyword>
<dbReference type="RefSeq" id="WP_324669225.1">
    <property type="nucleotide sequence ID" value="NZ_CP141614.1"/>
</dbReference>
<dbReference type="NCBIfam" id="TIGR00904">
    <property type="entry name" value="mreB"/>
    <property type="match status" value="1"/>
</dbReference>
<dbReference type="InterPro" id="IPR056546">
    <property type="entry name" value="MreB_MamK-like"/>
</dbReference>
<evidence type="ECO:0000256" key="3">
    <source>
        <dbReference type="ARBA" id="ARBA00022840"/>
    </source>
</evidence>
<accession>A0ABZ1BQ53</accession>
<dbReference type="PRINTS" id="PR01652">
    <property type="entry name" value="SHAPEPROTEIN"/>
</dbReference>
<dbReference type="SUPFAM" id="SSF53067">
    <property type="entry name" value="Actin-like ATPase domain"/>
    <property type="match status" value="2"/>
</dbReference>
<comment type="caution">
    <text evidence="6">Lacks conserved residue(s) required for the propagation of feature annotation.</text>
</comment>
<evidence type="ECO:0000313" key="7">
    <source>
        <dbReference type="EMBL" id="WRP14839.1"/>
    </source>
</evidence>
<sequence length="341" mass="36409">MLSADVGLDLGTASVIIYVRGRGIVLQEPSVVAIDEERQQVLAIGQAARDMLGRTPGPIAAIRPLRNGVVAHYQVTELMLRYFLRKALGGWHLSRPRLVACVPSAVTDVERRAVAEACRQAGAREVHLISEPMAAAIGAGLDVEEPVGNMVVDVGGGTTDVAVISLGSEVVADSVRVAGDSMDEAVVRHLKRQHNLVIGERSAEDLKIELGTVDPEGAVDVPPREVRGRDAVTGLPRTQQVEAEEIRAALMEPAMSIVDAVRRVLERTPPELAADIYERGVVMTGGGALLRGLDRLLSQQTGLPVQLADDPITCVARGTGKVLDLLQRNRRVATTPAQRVV</sequence>
<feature type="binding site" evidence="6">
    <location>
        <begin position="156"/>
        <end position="158"/>
    </location>
    <ligand>
        <name>ATP</name>
        <dbReference type="ChEBI" id="CHEBI:30616"/>
    </ligand>
</feature>
<comment type="function">
    <text evidence="6">Forms membrane-associated dynamic filaments that are essential for cell shape determination. Acts by regulating cell wall synthesis and cell elongation, and thus cell shape. A feedback loop between cell geometry and MreB localization may maintain elongated cell shape by targeting cell wall growth to regions of negative cell wall curvature.</text>
</comment>
<dbReference type="CDD" id="cd10225">
    <property type="entry name" value="ASKHA_NBD_MreB-like"/>
    <property type="match status" value="1"/>
</dbReference>
<evidence type="ECO:0000256" key="4">
    <source>
        <dbReference type="ARBA" id="ARBA00022960"/>
    </source>
</evidence>
<protein>
    <recommendedName>
        <fullName evidence="6">Cell shape-determining protein MreB</fullName>
    </recommendedName>
</protein>
<dbReference type="Gene3D" id="3.30.420.40">
    <property type="match status" value="3"/>
</dbReference>
<comment type="subunit">
    <text evidence="6">Forms polymers.</text>
</comment>
<evidence type="ECO:0000256" key="5">
    <source>
        <dbReference type="ARBA" id="ARBA00023458"/>
    </source>
</evidence>
<evidence type="ECO:0000256" key="1">
    <source>
        <dbReference type="ARBA" id="ARBA00022490"/>
    </source>
</evidence>
<name>A0ABZ1BQ53_9FIRM</name>
<organism evidence="7 8">
    <name type="scientific">Geochorda subterranea</name>
    <dbReference type="NCBI Taxonomy" id="3109564"/>
    <lineage>
        <taxon>Bacteria</taxon>
        <taxon>Bacillati</taxon>
        <taxon>Bacillota</taxon>
        <taxon>Limnochordia</taxon>
        <taxon>Limnochordales</taxon>
        <taxon>Geochordaceae</taxon>
        <taxon>Geochorda</taxon>
    </lineage>
</organism>
<keyword evidence="2 6" id="KW-0547">Nucleotide-binding</keyword>
<dbReference type="Proteomes" id="UP001333102">
    <property type="component" value="Chromosome"/>
</dbReference>
<proteinExistence type="inferred from homology"/>
<keyword evidence="1 6" id="KW-0963">Cytoplasm</keyword>
<comment type="subcellular location">
    <subcellularLocation>
        <location evidence="6">Cytoplasm</location>
    </subcellularLocation>
    <text evidence="6">Membrane-associated.</text>
</comment>
<gene>
    <name evidence="6" type="primary">mreB</name>
    <name evidence="7" type="ORF">VLY81_01315</name>
</gene>
<feature type="binding site" evidence="6">
    <location>
        <begin position="286"/>
        <end position="289"/>
    </location>
    <ligand>
        <name>ATP</name>
        <dbReference type="ChEBI" id="CHEBI:30616"/>
    </ligand>
</feature>
<dbReference type="InterPro" id="IPR004753">
    <property type="entry name" value="MreB"/>
</dbReference>